<dbReference type="InterPro" id="IPR004090">
    <property type="entry name" value="Chemotax_Me-accpt_rcpt"/>
</dbReference>
<evidence type="ECO:0000256" key="2">
    <source>
        <dbReference type="ARBA" id="ARBA00022519"/>
    </source>
</evidence>
<dbReference type="Pfam" id="PF22673">
    <property type="entry name" value="MCP-like_PDC_1"/>
    <property type="match status" value="1"/>
</dbReference>
<comment type="similarity">
    <text evidence="4">Belongs to the methyl-accepting chemotaxis (MCP) protein family.</text>
</comment>
<evidence type="ECO:0000256" key="4">
    <source>
        <dbReference type="ARBA" id="ARBA00029447"/>
    </source>
</evidence>
<keyword evidence="2" id="KW-0997">Cell inner membrane</keyword>
<evidence type="ECO:0000259" key="7">
    <source>
        <dbReference type="PROSITE" id="PS50111"/>
    </source>
</evidence>
<dbReference type="EMBL" id="CXST01000002">
    <property type="protein sequence ID" value="CTQ45509.1"/>
    <property type="molecule type" value="Genomic_DNA"/>
</dbReference>
<dbReference type="InterPro" id="IPR004089">
    <property type="entry name" value="MCPsignal_dom"/>
</dbReference>
<evidence type="ECO:0000259" key="9">
    <source>
        <dbReference type="PROSITE" id="PS50885"/>
    </source>
</evidence>
<dbReference type="PANTHER" id="PTHR32089:SF112">
    <property type="entry name" value="LYSOZYME-LIKE PROTEIN-RELATED"/>
    <property type="match status" value="1"/>
</dbReference>
<evidence type="ECO:0000259" key="8">
    <source>
        <dbReference type="PROSITE" id="PS50192"/>
    </source>
</evidence>
<keyword evidence="6" id="KW-0812">Transmembrane</keyword>
<dbReference type="CDD" id="cd12913">
    <property type="entry name" value="PDC1_MCP_like"/>
    <property type="match status" value="1"/>
</dbReference>
<accession>A0A0M6Y7Y1</accession>
<dbReference type="Gene3D" id="6.10.340.10">
    <property type="match status" value="1"/>
</dbReference>
<dbReference type="Gene3D" id="1.10.287.950">
    <property type="entry name" value="Methyl-accepting chemotaxis protein"/>
    <property type="match status" value="1"/>
</dbReference>
<dbReference type="CDD" id="cd12912">
    <property type="entry name" value="PDC2_MCP_like"/>
    <property type="match status" value="1"/>
</dbReference>
<evidence type="ECO:0000313" key="10">
    <source>
        <dbReference type="EMBL" id="CTQ45509.1"/>
    </source>
</evidence>
<evidence type="ECO:0000256" key="1">
    <source>
        <dbReference type="ARBA" id="ARBA00004429"/>
    </source>
</evidence>
<name>A0A0M6Y7Y1_9HYPH</name>
<dbReference type="GO" id="GO:0007165">
    <property type="term" value="P:signal transduction"/>
    <property type="evidence" value="ECO:0007669"/>
    <property type="project" value="UniProtKB-KW"/>
</dbReference>
<keyword evidence="6" id="KW-1133">Transmembrane helix</keyword>
<keyword evidence="11" id="KW-1185">Reference proteome</keyword>
<dbReference type="GO" id="GO:0005886">
    <property type="term" value="C:plasma membrane"/>
    <property type="evidence" value="ECO:0007669"/>
    <property type="project" value="UniProtKB-SubCell"/>
</dbReference>
<evidence type="ECO:0000256" key="6">
    <source>
        <dbReference type="SAM" id="Phobius"/>
    </source>
</evidence>
<feature type="domain" description="HAMP" evidence="9">
    <location>
        <begin position="328"/>
        <end position="381"/>
    </location>
</feature>
<dbReference type="PROSITE" id="PS50111">
    <property type="entry name" value="CHEMOTAXIS_TRANSDUC_2"/>
    <property type="match status" value="1"/>
</dbReference>
<feature type="domain" description="T-SNARE coiled-coil homology" evidence="8">
    <location>
        <begin position="573"/>
        <end position="635"/>
    </location>
</feature>
<dbReference type="InterPro" id="IPR003660">
    <property type="entry name" value="HAMP_dom"/>
</dbReference>
<dbReference type="InterPro" id="IPR000727">
    <property type="entry name" value="T_SNARE_dom"/>
</dbReference>
<keyword evidence="3 5" id="KW-0807">Transducer</keyword>
<evidence type="ECO:0000256" key="5">
    <source>
        <dbReference type="PROSITE-ProRule" id="PRU00284"/>
    </source>
</evidence>
<organism evidence="10 11">
    <name type="scientific">Roseibium aggregatum</name>
    <dbReference type="NCBI Taxonomy" id="187304"/>
    <lineage>
        <taxon>Bacteria</taxon>
        <taxon>Pseudomonadati</taxon>
        <taxon>Pseudomonadota</taxon>
        <taxon>Alphaproteobacteria</taxon>
        <taxon>Hyphomicrobiales</taxon>
        <taxon>Stappiaceae</taxon>
        <taxon>Roseibium</taxon>
    </lineage>
</organism>
<feature type="domain" description="Methyl-accepting transducer" evidence="7">
    <location>
        <begin position="428"/>
        <end position="650"/>
    </location>
</feature>
<dbReference type="AlphaFoldDB" id="A0A0M6Y7Y1"/>
<dbReference type="Gene3D" id="3.30.450.20">
    <property type="entry name" value="PAS domain"/>
    <property type="match status" value="2"/>
</dbReference>
<gene>
    <name evidence="10" type="primary">mcpC</name>
    <name evidence="10" type="ORF">LAL4801_03961</name>
</gene>
<keyword evidence="6" id="KW-0472">Membrane</keyword>
<sequence length="677" mass="71048">MSLRNRIFFASSGVFLVGFLTLILAVTFMTQATSQKSGEDLIRKTAEALALDAGKTLAQAQLAARAAADALEGMQHAGVSDRNAYAAVMQHQISQNKHFVGGGAILEPDMAGNDADNAGGNFSDDKGRFIPYFYNDGAKVAWEPLLFGGDSGSEEWYDKPKNLGHDTVTEPYLYPVNNVDVLMATASSPIKDASGRGIGGATIDVSLEGLQKAVSAGQTYESGYVGLLSETGVWVSHPDAALLGQKADAAMVGKIQSIKNEAAFTTENGTVEAIKGFELDGTGQHWFIVVAVDESELLASANSTMQMSLLLALGLLVAGTFLMWMLGSTIAGPVQMLTARMRKLAEGDVDTPVAYLDRKDEIGQMAGALEIFVENETERRSLQNDTEQAQHSQLERQKTVEALIETFERDVHAVLDQVSGNSKRMEQTAASLDAIARDTSAKVSSVAGSSEVAQSSVQTVASAAEELSASISEIGRQIGQTKEVVTSATRAANDSNDKVGSLDSAAQKIGEVVSLIQAIAEQTNLLALNATIEAARAGEAGKGFAVVAAEVKELATQTAKATEEISTQVTGIQSSTRNAVGSIQEIASTMEEVNQFTAAIAAAISQQGDATNEISHNVQQAASCTSDMSNSVGDVMQAAEETSSSAADVLSVSQSVSEHAQGLQATIADFLSRVRAA</sequence>
<dbReference type="Pfam" id="PF00672">
    <property type="entry name" value="HAMP"/>
    <property type="match status" value="1"/>
</dbReference>
<dbReference type="Proteomes" id="UP000048926">
    <property type="component" value="Unassembled WGS sequence"/>
</dbReference>
<proteinExistence type="inferred from homology"/>
<dbReference type="SMART" id="SM00283">
    <property type="entry name" value="MA"/>
    <property type="match status" value="1"/>
</dbReference>
<dbReference type="PANTHER" id="PTHR32089">
    <property type="entry name" value="METHYL-ACCEPTING CHEMOTAXIS PROTEIN MCPB"/>
    <property type="match status" value="1"/>
</dbReference>
<evidence type="ECO:0000256" key="3">
    <source>
        <dbReference type="ARBA" id="ARBA00023224"/>
    </source>
</evidence>
<feature type="transmembrane region" description="Helical" evidence="6">
    <location>
        <begin position="309"/>
        <end position="334"/>
    </location>
</feature>
<dbReference type="RefSeq" id="WP_055658573.1">
    <property type="nucleotide sequence ID" value="NZ_CXST01000002.1"/>
</dbReference>
<dbReference type="STRING" id="187304.B0E33_03540"/>
<dbReference type="PROSITE" id="PS50192">
    <property type="entry name" value="T_SNARE"/>
    <property type="match status" value="1"/>
</dbReference>
<dbReference type="SUPFAM" id="SSF58104">
    <property type="entry name" value="Methyl-accepting chemotaxis protein (MCP) signaling domain"/>
    <property type="match status" value="1"/>
</dbReference>
<dbReference type="Pfam" id="PF00015">
    <property type="entry name" value="MCPsignal"/>
    <property type="match status" value="1"/>
</dbReference>
<comment type="subcellular location">
    <subcellularLocation>
        <location evidence="1">Cell inner membrane</location>
        <topology evidence="1">Multi-pass membrane protein</topology>
    </subcellularLocation>
</comment>
<evidence type="ECO:0000313" key="11">
    <source>
        <dbReference type="Proteomes" id="UP000048926"/>
    </source>
</evidence>
<dbReference type="CDD" id="cd06225">
    <property type="entry name" value="HAMP"/>
    <property type="match status" value="1"/>
</dbReference>
<feature type="transmembrane region" description="Helical" evidence="6">
    <location>
        <begin position="7"/>
        <end position="29"/>
    </location>
</feature>
<reference evidence="11" key="1">
    <citation type="submission" date="2015-07" db="EMBL/GenBank/DDBJ databases">
        <authorList>
            <person name="Rodrigo-Torres Lidia"/>
            <person name="Arahal R.David."/>
        </authorList>
    </citation>
    <scope>NUCLEOTIDE SEQUENCE [LARGE SCALE GENOMIC DNA]</scope>
    <source>
        <strain evidence="11">CECT 4801</strain>
    </source>
</reference>
<protein>
    <submittedName>
        <fullName evidence="10">Methyl-accepting chemotaxis protein McpC</fullName>
    </submittedName>
</protein>
<dbReference type="PROSITE" id="PS50885">
    <property type="entry name" value="HAMP"/>
    <property type="match status" value="1"/>
</dbReference>
<dbReference type="SMART" id="SM00304">
    <property type="entry name" value="HAMP"/>
    <property type="match status" value="1"/>
</dbReference>
<dbReference type="PRINTS" id="PR00260">
    <property type="entry name" value="CHEMTRNSDUCR"/>
</dbReference>
<dbReference type="GO" id="GO:0006935">
    <property type="term" value="P:chemotaxis"/>
    <property type="evidence" value="ECO:0007669"/>
    <property type="project" value="InterPro"/>
</dbReference>
<keyword evidence="2" id="KW-1003">Cell membrane</keyword>
<dbReference type="GO" id="GO:0004888">
    <property type="term" value="F:transmembrane signaling receptor activity"/>
    <property type="evidence" value="ECO:0007669"/>
    <property type="project" value="InterPro"/>
</dbReference>